<protein>
    <submittedName>
        <fullName evidence="1">Uncharacterized protein</fullName>
    </submittedName>
</protein>
<gene>
    <name evidence="1" type="ORF">HK097_002726</name>
</gene>
<feature type="non-terminal residue" evidence="1">
    <location>
        <position position="1"/>
    </location>
</feature>
<sequence>SLHGLVIKTPAGEVSAGVTYKDLFPPEIFFQFHFGASVLKFCARDGEDHVADATDDEDMRPVLASEDKLREFVDDMAVGLHTVRPNLVGVSARPAQSWNKVA</sequence>
<dbReference type="Proteomes" id="UP001212841">
    <property type="component" value="Unassembled WGS sequence"/>
</dbReference>
<evidence type="ECO:0000313" key="1">
    <source>
        <dbReference type="EMBL" id="KAJ3039861.1"/>
    </source>
</evidence>
<evidence type="ECO:0000313" key="2">
    <source>
        <dbReference type="Proteomes" id="UP001212841"/>
    </source>
</evidence>
<dbReference type="AlphaFoldDB" id="A0AAD5X113"/>
<reference evidence="1" key="1">
    <citation type="submission" date="2020-05" db="EMBL/GenBank/DDBJ databases">
        <title>Phylogenomic resolution of chytrid fungi.</title>
        <authorList>
            <person name="Stajich J.E."/>
            <person name="Amses K."/>
            <person name="Simmons R."/>
            <person name="Seto K."/>
            <person name="Myers J."/>
            <person name="Bonds A."/>
            <person name="Quandt C.A."/>
            <person name="Barry K."/>
            <person name="Liu P."/>
            <person name="Grigoriev I."/>
            <person name="Longcore J.E."/>
            <person name="James T.Y."/>
        </authorList>
    </citation>
    <scope>NUCLEOTIDE SEQUENCE</scope>
    <source>
        <strain evidence="1">JEL0318</strain>
    </source>
</reference>
<organism evidence="1 2">
    <name type="scientific">Rhizophlyctis rosea</name>
    <dbReference type="NCBI Taxonomy" id="64517"/>
    <lineage>
        <taxon>Eukaryota</taxon>
        <taxon>Fungi</taxon>
        <taxon>Fungi incertae sedis</taxon>
        <taxon>Chytridiomycota</taxon>
        <taxon>Chytridiomycota incertae sedis</taxon>
        <taxon>Chytridiomycetes</taxon>
        <taxon>Rhizophlyctidales</taxon>
        <taxon>Rhizophlyctidaceae</taxon>
        <taxon>Rhizophlyctis</taxon>
    </lineage>
</organism>
<keyword evidence="2" id="KW-1185">Reference proteome</keyword>
<dbReference type="EMBL" id="JADGJD010001602">
    <property type="protein sequence ID" value="KAJ3039861.1"/>
    <property type="molecule type" value="Genomic_DNA"/>
</dbReference>
<comment type="caution">
    <text evidence="1">The sequence shown here is derived from an EMBL/GenBank/DDBJ whole genome shotgun (WGS) entry which is preliminary data.</text>
</comment>
<proteinExistence type="predicted"/>
<name>A0AAD5X113_9FUNG</name>
<accession>A0AAD5X113</accession>